<comment type="subcellular location">
    <subcellularLocation>
        <location evidence="2">Cytoplasmic vesicle</location>
        <location evidence="2">COPI-coated vesicle membrane</location>
        <topology evidence="2">Peripheral membrane protein</topology>
        <orientation evidence="2">Cytoplasmic side</orientation>
    </subcellularLocation>
    <subcellularLocation>
        <location evidence="1">Golgi apparatus membrane</location>
        <topology evidence="1">Peripheral membrane protein</topology>
        <orientation evidence="1">Cytoplasmic side</orientation>
    </subcellularLocation>
</comment>
<reference evidence="14 15" key="1">
    <citation type="submission" date="2020-02" db="EMBL/GenBank/DDBJ databases">
        <title>Draft genome sequence of Haematococcus lacustris strain NIES-144.</title>
        <authorList>
            <person name="Morimoto D."/>
            <person name="Nakagawa S."/>
            <person name="Yoshida T."/>
            <person name="Sawayama S."/>
        </authorList>
    </citation>
    <scope>NUCLEOTIDE SEQUENCE [LARGE SCALE GENOMIC DNA]</scope>
    <source>
        <strain evidence="14 15">NIES-144</strain>
    </source>
</reference>
<evidence type="ECO:0000259" key="13">
    <source>
        <dbReference type="Pfam" id="PF23953"/>
    </source>
</evidence>
<evidence type="ECO:0000256" key="12">
    <source>
        <dbReference type="ARBA" id="ARBA00023329"/>
    </source>
</evidence>
<evidence type="ECO:0000256" key="11">
    <source>
        <dbReference type="ARBA" id="ARBA00023136"/>
    </source>
</evidence>
<evidence type="ECO:0000313" key="15">
    <source>
        <dbReference type="Proteomes" id="UP000485058"/>
    </source>
</evidence>
<evidence type="ECO:0000256" key="4">
    <source>
        <dbReference type="ARBA" id="ARBA00022448"/>
    </source>
</evidence>
<dbReference type="GO" id="GO:0015031">
    <property type="term" value="P:protein transport"/>
    <property type="evidence" value="ECO:0007669"/>
    <property type="project" value="UniProtKB-KW"/>
</dbReference>
<evidence type="ECO:0000256" key="8">
    <source>
        <dbReference type="ARBA" id="ARBA00022892"/>
    </source>
</evidence>
<keyword evidence="9" id="KW-0653">Protein transport</keyword>
<keyword evidence="5" id="KW-0963">Cytoplasm</keyword>
<dbReference type="GO" id="GO:0016192">
    <property type="term" value="P:vesicle-mediated transport"/>
    <property type="evidence" value="ECO:0007669"/>
    <property type="project" value="UniProtKB-KW"/>
</dbReference>
<keyword evidence="8" id="KW-0931">ER-Golgi transport</keyword>
<dbReference type="GO" id="GO:0030663">
    <property type="term" value="C:COPI-coated vesicle membrane"/>
    <property type="evidence" value="ECO:0007669"/>
    <property type="project" value="UniProtKB-SubCell"/>
</dbReference>
<dbReference type="FunFam" id="1.25.40.470:FF:000001">
    <property type="entry name" value="Coatomer subunit beta"/>
    <property type="match status" value="1"/>
</dbReference>
<dbReference type="InterPro" id="IPR056176">
    <property type="entry name" value="TPR_COPA_B"/>
</dbReference>
<organism evidence="14 15">
    <name type="scientific">Haematococcus lacustris</name>
    <name type="common">Green alga</name>
    <name type="synonym">Haematococcus pluvialis</name>
    <dbReference type="NCBI Taxonomy" id="44745"/>
    <lineage>
        <taxon>Eukaryota</taxon>
        <taxon>Viridiplantae</taxon>
        <taxon>Chlorophyta</taxon>
        <taxon>core chlorophytes</taxon>
        <taxon>Chlorophyceae</taxon>
        <taxon>CS clade</taxon>
        <taxon>Chlamydomonadales</taxon>
        <taxon>Haematococcaceae</taxon>
        <taxon>Haematococcus</taxon>
    </lineage>
</organism>
<dbReference type="Proteomes" id="UP000485058">
    <property type="component" value="Unassembled WGS sequence"/>
</dbReference>
<comment type="caution">
    <text evidence="14">The sequence shown here is derived from an EMBL/GenBank/DDBJ whole genome shotgun (WGS) entry which is preliminary data.</text>
</comment>
<sequence>LPKDALNGVARFLEGKGAVREALEVATDPEYRFDLAMQLGDLEVASEIATAVDSEPKWRQLAELAMTAGQLDVARQCLTRAKDFSGTLLMQSALGDRPGLQVLASQAAEAGKHNVAFLAHFLCGDVQACVDLLIATNRLPEAAFFCRTYLPSRMPPVVAAWKADLAKQNAKAAESLADPSEYGNLFPDLEVAIAAEALAAKQHKKLATLPASAFTQFEGCTLIDLIAKVKEMPAEVG</sequence>
<evidence type="ECO:0000256" key="1">
    <source>
        <dbReference type="ARBA" id="ARBA00004255"/>
    </source>
</evidence>
<evidence type="ECO:0000256" key="3">
    <source>
        <dbReference type="ARBA" id="ARBA00010844"/>
    </source>
</evidence>
<keyword evidence="4" id="KW-0813">Transport</keyword>
<evidence type="ECO:0000256" key="10">
    <source>
        <dbReference type="ARBA" id="ARBA00023034"/>
    </source>
</evidence>
<dbReference type="Gene3D" id="1.25.40.470">
    <property type="match status" value="1"/>
</dbReference>
<evidence type="ECO:0000256" key="9">
    <source>
        <dbReference type="ARBA" id="ARBA00022927"/>
    </source>
</evidence>
<dbReference type="Pfam" id="PF23953">
    <property type="entry name" value="TPR_COPA_B"/>
    <property type="match status" value="1"/>
</dbReference>
<evidence type="ECO:0000256" key="2">
    <source>
        <dbReference type="ARBA" id="ARBA00004347"/>
    </source>
</evidence>
<evidence type="ECO:0000256" key="7">
    <source>
        <dbReference type="ARBA" id="ARBA00022737"/>
    </source>
</evidence>
<comment type="similarity">
    <text evidence="3">Belongs to the WD repeat COPB2 family.</text>
</comment>
<dbReference type="GO" id="GO:0000139">
    <property type="term" value="C:Golgi membrane"/>
    <property type="evidence" value="ECO:0007669"/>
    <property type="project" value="UniProtKB-SubCell"/>
</dbReference>
<gene>
    <name evidence="14" type="ORF">HaLaN_12461</name>
</gene>
<keyword evidence="12" id="KW-0968">Cytoplasmic vesicle</keyword>
<dbReference type="AlphaFoldDB" id="A0A699Z0Q1"/>
<keyword evidence="15" id="KW-1185">Reference proteome</keyword>
<keyword evidence="11" id="KW-0472">Membrane</keyword>
<proteinExistence type="inferred from homology"/>
<keyword evidence="10" id="KW-0333">Golgi apparatus</keyword>
<keyword evidence="6" id="KW-0853">WD repeat</keyword>
<feature type="domain" description="COPA/B TPR" evidence="13">
    <location>
        <begin position="2"/>
        <end position="162"/>
    </location>
</feature>
<dbReference type="EMBL" id="BLLF01000946">
    <property type="protein sequence ID" value="GFH16103.1"/>
    <property type="molecule type" value="Genomic_DNA"/>
</dbReference>
<evidence type="ECO:0000313" key="14">
    <source>
        <dbReference type="EMBL" id="GFH16103.1"/>
    </source>
</evidence>
<protein>
    <submittedName>
        <fullName evidence="14">Coatomer subunit beta</fullName>
    </submittedName>
</protein>
<name>A0A699Z0Q1_HAELA</name>
<evidence type="ECO:0000256" key="6">
    <source>
        <dbReference type="ARBA" id="ARBA00022574"/>
    </source>
</evidence>
<feature type="non-terminal residue" evidence="14">
    <location>
        <position position="1"/>
    </location>
</feature>
<evidence type="ECO:0000256" key="5">
    <source>
        <dbReference type="ARBA" id="ARBA00022490"/>
    </source>
</evidence>
<accession>A0A699Z0Q1</accession>
<keyword evidence="7" id="KW-0677">Repeat</keyword>